<keyword evidence="1" id="KW-0732">Signal</keyword>
<comment type="caution">
    <text evidence="2">The sequence shown here is derived from an EMBL/GenBank/DDBJ whole genome shotgun (WGS) entry which is preliminary data.</text>
</comment>
<evidence type="ECO:0000313" key="3">
    <source>
        <dbReference type="Proteomes" id="UP001339911"/>
    </source>
</evidence>
<dbReference type="Pfam" id="PF01547">
    <property type="entry name" value="SBP_bac_1"/>
    <property type="match status" value="1"/>
</dbReference>
<dbReference type="PANTHER" id="PTHR43649">
    <property type="entry name" value="ARABINOSE-BINDING PROTEIN-RELATED"/>
    <property type="match status" value="1"/>
</dbReference>
<dbReference type="InterPro" id="IPR050490">
    <property type="entry name" value="Bact_solute-bd_prot1"/>
</dbReference>
<accession>A0ABU7SEK1</accession>
<evidence type="ECO:0000256" key="1">
    <source>
        <dbReference type="SAM" id="SignalP"/>
    </source>
</evidence>
<dbReference type="EMBL" id="JAZGQL010000010">
    <property type="protein sequence ID" value="MEE6308380.1"/>
    <property type="molecule type" value="Genomic_DNA"/>
</dbReference>
<keyword evidence="3" id="KW-1185">Reference proteome</keyword>
<gene>
    <name evidence="2" type="ORF">V1634_16245</name>
</gene>
<protein>
    <submittedName>
        <fullName evidence="2">Sugar ABC transporter substrate-binding protein</fullName>
    </submittedName>
</protein>
<evidence type="ECO:0000313" key="2">
    <source>
        <dbReference type="EMBL" id="MEE6308380.1"/>
    </source>
</evidence>
<feature type="signal peptide" evidence="1">
    <location>
        <begin position="1"/>
        <end position="21"/>
    </location>
</feature>
<dbReference type="PANTHER" id="PTHR43649:SF30">
    <property type="entry name" value="ABC TRANSPORTER SUBSTRATE-BINDING PROTEIN"/>
    <property type="match status" value="1"/>
</dbReference>
<sequence length="420" mass="45056">MKRFRSVVAAGAALVCLGALLAGCGGGDSESGTATLRYSWWGNADRAELMKQAIALFESKNPGVKVTPSFQEYEAYWQKMATETAGGNAPDVLQMDFSYLREYADRGVLYDLGKQTGDNLVLTDLLPGFQGAGEVDGALYGVPVGGNTWSLYYNPAIFAKAGVPEPAAGWTWQDYRSGMAKITEATDSYGGGNYTGIIYNLEARLRQQGGQLFTADGKLGFTKEQLSAFWTEGQELIKAKVVLPVDKAVQIKPRSGFVDDLIASELGWDNFLVRYAAEVKTPLKLAPVPTDNPGQLGQYLKPAMLLSASSRTEHPEAAAKLISFLINDPEVGRIFGGNRGLPATNAQRAAAQLQGPLAEVAAFEQSIADQLTKAPPAPPKGAGSVEAAFIRISEELHYGRITVPRAVDEFFAEAEQKLGS</sequence>
<dbReference type="CDD" id="cd13585">
    <property type="entry name" value="PBP2_TMBP_like"/>
    <property type="match status" value="1"/>
</dbReference>
<dbReference type="Gene3D" id="3.40.190.10">
    <property type="entry name" value="Periplasmic binding protein-like II"/>
    <property type="match status" value="2"/>
</dbReference>
<dbReference type="RefSeq" id="WP_331208664.1">
    <property type="nucleotide sequence ID" value="NZ_JAZGQL010000010.1"/>
</dbReference>
<organism evidence="2 3">
    <name type="scientific">Plantactinospora veratri</name>
    <dbReference type="NCBI Taxonomy" id="1436122"/>
    <lineage>
        <taxon>Bacteria</taxon>
        <taxon>Bacillati</taxon>
        <taxon>Actinomycetota</taxon>
        <taxon>Actinomycetes</taxon>
        <taxon>Micromonosporales</taxon>
        <taxon>Micromonosporaceae</taxon>
        <taxon>Plantactinospora</taxon>
    </lineage>
</organism>
<dbReference type="InterPro" id="IPR006059">
    <property type="entry name" value="SBP"/>
</dbReference>
<name>A0ABU7SEK1_9ACTN</name>
<dbReference type="SUPFAM" id="SSF53850">
    <property type="entry name" value="Periplasmic binding protein-like II"/>
    <property type="match status" value="1"/>
</dbReference>
<feature type="chain" id="PRO_5046866882" evidence="1">
    <location>
        <begin position="22"/>
        <end position="420"/>
    </location>
</feature>
<proteinExistence type="predicted"/>
<dbReference type="PROSITE" id="PS51257">
    <property type="entry name" value="PROKAR_LIPOPROTEIN"/>
    <property type="match status" value="1"/>
</dbReference>
<dbReference type="Proteomes" id="UP001339911">
    <property type="component" value="Unassembled WGS sequence"/>
</dbReference>
<reference evidence="2 3" key="1">
    <citation type="submission" date="2024-01" db="EMBL/GenBank/DDBJ databases">
        <title>Genome insights into Plantactinospora veratri sp. nov.</title>
        <authorList>
            <person name="Wang L."/>
        </authorList>
    </citation>
    <scope>NUCLEOTIDE SEQUENCE [LARGE SCALE GENOMIC DNA]</scope>
    <source>
        <strain evidence="2 3">NEAU-FHS4</strain>
    </source>
</reference>